<dbReference type="SUPFAM" id="SSF82784">
    <property type="entry name" value="OsmC-like"/>
    <property type="match status" value="1"/>
</dbReference>
<evidence type="ECO:0000313" key="3">
    <source>
        <dbReference type="Proteomes" id="UP000547209"/>
    </source>
</evidence>
<dbReference type="Gene3D" id="2.20.25.10">
    <property type="match status" value="1"/>
</dbReference>
<reference evidence="2 3" key="1">
    <citation type="submission" date="2020-08" db="EMBL/GenBank/DDBJ databases">
        <title>Cohnella phylogeny.</title>
        <authorList>
            <person name="Dunlap C."/>
        </authorList>
    </citation>
    <scope>NUCLEOTIDE SEQUENCE [LARGE SCALE GENOMIC DNA]</scope>
    <source>
        <strain evidence="2 3">DSM 28246</strain>
    </source>
</reference>
<dbReference type="PANTHER" id="PTHR33797">
    <property type="entry name" value="ORGANIC HYDROPEROXIDE RESISTANCE PROTEIN-LIKE"/>
    <property type="match status" value="1"/>
</dbReference>
<dbReference type="PANTHER" id="PTHR33797:SF2">
    <property type="entry name" value="ORGANIC HYDROPEROXIDE RESISTANCE PROTEIN-LIKE"/>
    <property type="match status" value="1"/>
</dbReference>
<evidence type="ECO:0000256" key="1">
    <source>
        <dbReference type="ARBA" id="ARBA00007378"/>
    </source>
</evidence>
<dbReference type="GO" id="GO:0006979">
    <property type="term" value="P:response to oxidative stress"/>
    <property type="evidence" value="ECO:0007669"/>
    <property type="project" value="InterPro"/>
</dbReference>
<dbReference type="InterPro" id="IPR036102">
    <property type="entry name" value="OsmC/Ohrsf"/>
</dbReference>
<proteinExistence type="inferred from homology"/>
<dbReference type="Gene3D" id="3.30.300.20">
    <property type="match status" value="1"/>
</dbReference>
<comment type="caution">
    <text evidence="2">The sequence shown here is derived from an EMBL/GenBank/DDBJ whole genome shotgun (WGS) entry which is preliminary data.</text>
</comment>
<keyword evidence="3" id="KW-1185">Reference proteome</keyword>
<organism evidence="2 3">
    <name type="scientific">Cohnella nanjingensis</name>
    <dbReference type="NCBI Taxonomy" id="1387779"/>
    <lineage>
        <taxon>Bacteria</taxon>
        <taxon>Bacillati</taxon>
        <taxon>Bacillota</taxon>
        <taxon>Bacilli</taxon>
        <taxon>Bacillales</taxon>
        <taxon>Paenibacillaceae</taxon>
        <taxon>Cohnella</taxon>
    </lineage>
</organism>
<dbReference type="NCBIfam" id="TIGR03561">
    <property type="entry name" value="organ_hyd_perox"/>
    <property type="match status" value="1"/>
</dbReference>
<dbReference type="Proteomes" id="UP000547209">
    <property type="component" value="Unassembled WGS sequence"/>
</dbReference>
<comment type="similarity">
    <text evidence="1">Belongs to the OsmC/Ohr family.</text>
</comment>
<dbReference type="EMBL" id="JACJVP010000029">
    <property type="protein sequence ID" value="MBB6672651.1"/>
    <property type="molecule type" value="Genomic_DNA"/>
</dbReference>
<name>A0A7X0RSD1_9BACL</name>
<accession>A0A7X0RSD1</accession>
<protein>
    <submittedName>
        <fullName evidence="2">Organic hydroperoxide resistance protein</fullName>
    </submittedName>
</protein>
<dbReference type="InterPro" id="IPR015946">
    <property type="entry name" value="KH_dom-like_a/b"/>
</dbReference>
<dbReference type="InterPro" id="IPR003718">
    <property type="entry name" value="OsmC/Ohr_fam"/>
</dbReference>
<dbReference type="AlphaFoldDB" id="A0A7X0RSD1"/>
<evidence type="ECO:0000313" key="2">
    <source>
        <dbReference type="EMBL" id="MBB6672651.1"/>
    </source>
</evidence>
<dbReference type="Pfam" id="PF02566">
    <property type="entry name" value="OsmC"/>
    <property type="match status" value="1"/>
</dbReference>
<sequence>MESLYTAHVTSRGGREGFVRSSDGRLNLKLSAPNEAAAEGPTNPEQLFAAGYGACFHSAVKAVAKSRRLDCEDSEVTANVTLMKGEEEGYRLSVRLDVYIPGLSEEQTREVADKAHETCPYSKATRGDIDVEVRAVAHQAQA</sequence>
<gene>
    <name evidence="2" type="ORF">H7C19_18375</name>
</gene>
<dbReference type="RefSeq" id="WP_185144174.1">
    <property type="nucleotide sequence ID" value="NZ_JACJVP010000029.1"/>
</dbReference>
<dbReference type="InterPro" id="IPR019953">
    <property type="entry name" value="OHR"/>
</dbReference>